<accession>A0AA38SIP2</accession>
<evidence type="ECO:0000256" key="1">
    <source>
        <dbReference type="SAM" id="MobiDB-lite"/>
    </source>
</evidence>
<dbReference type="InterPro" id="IPR040256">
    <property type="entry name" value="At4g02000-like"/>
</dbReference>
<evidence type="ECO:0000259" key="2">
    <source>
        <dbReference type="Pfam" id="PF14111"/>
    </source>
</evidence>
<feature type="region of interest" description="Disordered" evidence="1">
    <location>
        <begin position="292"/>
        <end position="319"/>
    </location>
</feature>
<reference evidence="3" key="1">
    <citation type="submission" date="2023-03" db="EMBL/GenBank/DDBJ databases">
        <title>Chromosome-scale reference genome and RAD-based genetic map of yellow starthistle (Centaurea solstitialis) reveal putative structural variation and QTLs associated with invader traits.</title>
        <authorList>
            <person name="Reatini B."/>
            <person name="Cang F.A."/>
            <person name="Jiang Q."/>
            <person name="Mckibben M.T.W."/>
            <person name="Barker M.S."/>
            <person name="Rieseberg L.H."/>
            <person name="Dlugosch K.M."/>
        </authorList>
    </citation>
    <scope>NUCLEOTIDE SEQUENCE</scope>
    <source>
        <strain evidence="3">CAN-66</strain>
        <tissue evidence="3">Leaf</tissue>
    </source>
</reference>
<name>A0AA38SIP2_9ASTR</name>
<dbReference type="InterPro" id="IPR025558">
    <property type="entry name" value="DUF4283"/>
</dbReference>
<organism evidence="3 4">
    <name type="scientific">Centaurea solstitialis</name>
    <name type="common">yellow star-thistle</name>
    <dbReference type="NCBI Taxonomy" id="347529"/>
    <lineage>
        <taxon>Eukaryota</taxon>
        <taxon>Viridiplantae</taxon>
        <taxon>Streptophyta</taxon>
        <taxon>Embryophyta</taxon>
        <taxon>Tracheophyta</taxon>
        <taxon>Spermatophyta</taxon>
        <taxon>Magnoliopsida</taxon>
        <taxon>eudicotyledons</taxon>
        <taxon>Gunneridae</taxon>
        <taxon>Pentapetalae</taxon>
        <taxon>asterids</taxon>
        <taxon>campanulids</taxon>
        <taxon>Asterales</taxon>
        <taxon>Asteraceae</taxon>
        <taxon>Carduoideae</taxon>
        <taxon>Cardueae</taxon>
        <taxon>Centaureinae</taxon>
        <taxon>Centaurea</taxon>
    </lineage>
</organism>
<protein>
    <recommendedName>
        <fullName evidence="2">DUF4283 domain-containing protein</fullName>
    </recommendedName>
</protein>
<keyword evidence="4" id="KW-1185">Reference proteome</keyword>
<evidence type="ECO:0000313" key="3">
    <source>
        <dbReference type="EMBL" id="KAJ9536701.1"/>
    </source>
</evidence>
<comment type="caution">
    <text evidence="3">The sequence shown here is derived from an EMBL/GenBank/DDBJ whole genome shotgun (WGS) entry which is preliminary data.</text>
</comment>
<gene>
    <name evidence="3" type="ORF">OSB04_un000086</name>
</gene>
<dbReference type="AlphaFoldDB" id="A0AA38SIP2"/>
<evidence type="ECO:0000313" key="4">
    <source>
        <dbReference type="Proteomes" id="UP001172457"/>
    </source>
</evidence>
<dbReference type="PANTHER" id="PTHR31286">
    <property type="entry name" value="GLYCINE-RICH CELL WALL STRUCTURAL PROTEIN 1.8-LIKE"/>
    <property type="match status" value="1"/>
</dbReference>
<feature type="compositionally biased region" description="Basic and acidic residues" evidence="1">
    <location>
        <begin position="303"/>
        <end position="313"/>
    </location>
</feature>
<sequence length="319" mass="35609">MKMNFFSTTTTALSTQLRFDQKEMNFAKAVGKSTTTTALSFFPLANKEQSCIRIPKELATEVMKTHSSTLFGYFLGPRLHFSIVERYVKVAWGKFGFTELMMDNNGIYFFKFNDIGGSNQVVEAGPLMIRGVPLFVEHWDPVKGLTKPVHTSCPLWVKLHNVPLVAFNKEGISRIASALGIPKQMDACTASMCDKAWGRPGFAKVLIETWAVGELKRELQVLIPDLNGTDDVRVTIKVEYLWEPSQCSHCLVFGHKTSTCAKAVIAQKSKGKPKMVDEQGFTLVQRKEWRPKAVVGSTSGTKVDNDLRKEASHGKRCPL</sequence>
<dbReference type="EMBL" id="JARYMX010000011">
    <property type="protein sequence ID" value="KAJ9536701.1"/>
    <property type="molecule type" value="Genomic_DNA"/>
</dbReference>
<dbReference type="Proteomes" id="UP001172457">
    <property type="component" value="Unassembled WGS sequence"/>
</dbReference>
<feature type="domain" description="DUF4283" evidence="2">
    <location>
        <begin position="65"/>
        <end position="145"/>
    </location>
</feature>
<dbReference type="PANTHER" id="PTHR31286:SF99">
    <property type="entry name" value="DUF4283 DOMAIN-CONTAINING PROTEIN"/>
    <property type="match status" value="1"/>
</dbReference>
<dbReference type="Pfam" id="PF14111">
    <property type="entry name" value="DUF4283"/>
    <property type="match status" value="1"/>
</dbReference>
<proteinExistence type="predicted"/>